<gene>
    <name evidence="3" type="ORF">JY572_36310</name>
</gene>
<dbReference type="InterPro" id="IPR039437">
    <property type="entry name" value="FrzH/put_lumazine-bd"/>
</dbReference>
<sequence length="331" mass="35695">MTLAPLPSILLAIWLSATPADDAEAVRAVVADYTEGVKSGDSARLHRAFHLESKLLYVKPDGTFTAWASADYIETVVKNPATGREDKVLQLDVAGTAAMAKVSVRTPKFDFIDYISLLKLGGKWTIVSKVFHREPRTDAATPAAPLTAKSSPLAGRTVAILVTHGFNLPEMTETRRALEEAGARVELIAPNEGTVRAETKAGRTSEFSVDRVLSEARPDAYHALYLPGGTPSADSLRLVPEAVTFVQGFLQAKKPVAAICHGLWLLADAGGVKGRRVTSFPSLRLDLQNAGATWVNEEVVVDGMLVTSRWPDDLPAFNRQVVTRFARPASP</sequence>
<organism evidence="3 4">
    <name type="scientific">Myxococcus landrumensis</name>
    <dbReference type="NCBI Taxonomy" id="2813577"/>
    <lineage>
        <taxon>Bacteria</taxon>
        <taxon>Pseudomonadati</taxon>
        <taxon>Myxococcota</taxon>
        <taxon>Myxococcia</taxon>
        <taxon>Myxococcales</taxon>
        <taxon>Cystobacterineae</taxon>
        <taxon>Myxococcaceae</taxon>
        <taxon>Myxococcus</taxon>
    </lineage>
</organism>
<comment type="similarity">
    <text evidence="1">Belongs to the peptidase C56 family.</text>
</comment>
<keyword evidence="4" id="KW-1185">Reference proteome</keyword>
<dbReference type="Proteomes" id="UP000663090">
    <property type="component" value="Chromosome"/>
</dbReference>
<dbReference type="InterPro" id="IPR006286">
    <property type="entry name" value="C56_PfpI-like"/>
</dbReference>
<accession>A0ABX7N7U8</accession>
<dbReference type="Gene3D" id="3.40.50.880">
    <property type="match status" value="1"/>
</dbReference>
<dbReference type="RefSeq" id="WP_206715538.1">
    <property type="nucleotide sequence ID" value="NZ_CP071091.1"/>
</dbReference>
<evidence type="ECO:0000259" key="2">
    <source>
        <dbReference type="Pfam" id="PF01965"/>
    </source>
</evidence>
<proteinExistence type="inferred from homology"/>
<dbReference type="PANTHER" id="PTHR42733:SF12">
    <property type="entry name" value="PROTEINASE"/>
    <property type="match status" value="1"/>
</dbReference>
<dbReference type="SUPFAM" id="SSF54427">
    <property type="entry name" value="NTF2-like"/>
    <property type="match status" value="1"/>
</dbReference>
<evidence type="ECO:0000313" key="3">
    <source>
        <dbReference type="EMBL" id="QSQ13735.1"/>
    </source>
</evidence>
<dbReference type="InterPro" id="IPR002818">
    <property type="entry name" value="DJ-1/PfpI"/>
</dbReference>
<protein>
    <submittedName>
        <fullName evidence="3">DJ-1/PfpI family protein</fullName>
    </submittedName>
</protein>
<dbReference type="PANTHER" id="PTHR42733">
    <property type="entry name" value="DJ-1 PROTEIN"/>
    <property type="match status" value="1"/>
</dbReference>
<feature type="domain" description="DJ-1/PfpI" evidence="2">
    <location>
        <begin position="157"/>
        <end position="323"/>
    </location>
</feature>
<dbReference type="Pfam" id="PF12893">
    <property type="entry name" value="Lumazine_bd_2"/>
    <property type="match status" value="1"/>
</dbReference>
<dbReference type="Gene3D" id="3.10.450.50">
    <property type="match status" value="1"/>
</dbReference>
<dbReference type="InterPro" id="IPR029062">
    <property type="entry name" value="Class_I_gatase-like"/>
</dbReference>
<dbReference type="SUPFAM" id="SSF52317">
    <property type="entry name" value="Class I glutamine amidotransferase-like"/>
    <property type="match status" value="1"/>
</dbReference>
<evidence type="ECO:0000313" key="4">
    <source>
        <dbReference type="Proteomes" id="UP000663090"/>
    </source>
</evidence>
<dbReference type="Pfam" id="PF01965">
    <property type="entry name" value="DJ-1_PfpI"/>
    <property type="match status" value="1"/>
</dbReference>
<dbReference type="EMBL" id="CP071091">
    <property type="protein sequence ID" value="QSQ13735.1"/>
    <property type="molecule type" value="Genomic_DNA"/>
</dbReference>
<name>A0ABX7N7U8_9BACT</name>
<reference evidence="3 4" key="1">
    <citation type="submission" date="2021-02" db="EMBL/GenBank/DDBJ databases">
        <title>De Novo genome assembly of isolated myxobacteria.</title>
        <authorList>
            <person name="Stevens D.C."/>
        </authorList>
    </citation>
    <scope>NUCLEOTIDE SEQUENCE [LARGE SCALE GENOMIC DNA]</scope>
    <source>
        <strain evidence="3 4">SCHIC003</strain>
    </source>
</reference>
<dbReference type="PROSITE" id="PS51276">
    <property type="entry name" value="PEPTIDASE_C56_PFPI"/>
    <property type="match status" value="1"/>
</dbReference>
<dbReference type="CDD" id="cd03134">
    <property type="entry name" value="GATase1_PfpI_like"/>
    <property type="match status" value="1"/>
</dbReference>
<dbReference type="InterPro" id="IPR032710">
    <property type="entry name" value="NTF2-like_dom_sf"/>
</dbReference>
<evidence type="ECO:0000256" key="1">
    <source>
        <dbReference type="ARBA" id="ARBA00008542"/>
    </source>
</evidence>